<dbReference type="EMBL" id="KQ991648">
    <property type="protein sequence ID" value="KZV51401.1"/>
    <property type="molecule type" value="Genomic_DNA"/>
</dbReference>
<keyword evidence="2" id="KW-0689">Ribosomal protein</keyword>
<proteinExistence type="predicted"/>
<dbReference type="AlphaFoldDB" id="A0A2Z7CWA9"/>
<dbReference type="Pfam" id="PF17257">
    <property type="entry name" value="DUF5323"/>
    <property type="match status" value="1"/>
</dbReference>
<dbReference type="OrthoDB" id="1848184at2759"/>
<evidence type="ECO:0000313" key="2">
    <source>
        <dbReference type="EMBL" id="KZV51401.1"/>
    </source>
</evidence>
<dbReference type="GO" id="GO:0006412">
    <property type="term" value="P:translation"/>
    <property type="evidence" value="ECO:0007669"/>
    <property type="project" value="InterPro"/>
</dbReference>
<dbReference type="GO" id="GO:0019843">
    <property type="term" value="F:rRNA binding"/>
    <property type="evidence" value="ECO:0007669"/>
    <property type="project" value="InterPro"/>
</dbReference>
<evidence type="ECO:0000256" key="1">
    <source>
        <dbReference type="SAM" id="MobiDB-lite"/>
    </source>
</evidence>
<evidence type="ECO:0000313" key="3">
    <source>
        <dbReference type="Proteomes" id="UP000250235"/>
    </source>
</evidence>
<dbReference type="PANTHER" id="PTHR36798:SF2">
    <property type="entry name" value="LARGE RIBOSOMAL SUBUNIT PROTEIN CL38"/>
    <property type="match status" value="1"/>
</dbReference>
<dbReference type="InterPro" id="IPR020526">
    <property type="entry name" value="Ribosomal_cL38"/>
</dbReference>
<dbReference type="Proteomes" id="UP000250235">
    <property type="component" value="Unassembled WGS sequence"/>
</dbReference>
<keyword evidence="3" id="KW-1185">Reference proteome</keyword>
<reference evidence="2 3" key="1">
    <citation type="journal article" date="2015" name="Proc. Natl. Acad. Sci. U.S.A.">
        <title>The resurrection genome of Boea hygrometrica: A blueprint for survival of dehydration.</title>
        <authorList>
            <person name="Xiao L."/>
            <person name="Yang G."/>
            <person name="Zhang L."/>
            <person name="Yang X."/>
            <person name="Zhao S."/>
            <person name="Ji Z."/>
            <person name="Zhou Q."/>
            <person name="Hu M."/>
            <person name="Wang Y."/>
            <person name="Chen M."/>
            <person name="Xu Y."/>
            <person name="Jin H."/>
            <person name="Xiao X."/>
            <person name="Hu G."/>
            <person name="Bao F."/>
            <person name="Hu Y."/>
            <person name="Wan P."/>
            <person name="Li L."/>
            <person name="Deng X."/>
            <person name="Kuang T."/>
            <person name="Xiang C."/>
            <person name="Zhu J.K."/>
            <person name="Oliver M.J."/>
            <person name="He Y."/>
        </authorList>
    </citation>
    <scope>NUCLEOTIDE SEQUENCE [LARGE SCALE GENOMIC DNA]</scope>
    <source>
        <strain evidence="3">cv. XS01</strain>
    </source>
</reference>
<dbReference type="GO" id="GO:0005840">
    <property type="term" value="C:ribosome"/>
    <property type="evidence" value="ECO:0007669"/>
    <property type="project" value="UniProtKB-KW"/>
</dbReference>
<sequence>MSVSAIFGTRLEVPLPHRGGVFPIKQQSPPQRLVVGGGGGGLSVECSSRPEKKATKHHMKTRPRKSQPWDIRRRPTVYPPLPALPPDWTPVSGDATSPPQPAPSE</sequence>
<organism evidence="2 3">
    <name type="scientific">Dorcoceras hygrometricum</name>
    <dbReference type="NCBI Taxonomy" id="472368"/>
    <lineage>
        <taxon>Eukaryota</taxon>
        <taxon>Viridiplantae</taxon>
        <taxon>Streptophyta</taxon>
        <taxon>Embryophyta</taxon>
        <taxon>Tracheophyta</taxon>
        <taxon>Spermatophyta</taxon>
        <taxon>Magnoliopsida</taxon>
        <taxon>eudicotyledons</taxon>
        <taxon>Gunneridae</taxon>
        <taxon>Pentapetalae</taxon>
        <taxon>asterids</taxon>
        <taxon>lamiids</taxon>
        <taxon>Lamiales</taxon>
        <taxon>Gesneriaceae</taxon>
        <taxon>Didymocarpoideae</taxon>
        <taxon>Trichosporeae</taxon>
        <taxon>Loxocarpinae</taxon>
        <taxon>Dorcoceras</taxon>
    </lineage>
</organism>
<feature type="region of interest" description="Disordered" evidence="1">
    <location>
        <begin position="22"/>
        <end position="105"/>
    </location>
</feature>
<name>A0A2Z7CWA9_9LAMI</name>
<accession>A0A2Z7CWA9</accession>
<gene>
    <name evidence="2" type="ORF">F511_20565</name>
</gene>
<feature type="compositionally biased region" description="Pro residues" evidence="1">
    <location>
        <begin position="77"/>
        <end position="88"/>
    </location>
</feature>
<protein>
    <submittedName>
        <fullName evidence="2">50S ribosomal protein 6, chloroplastic</fullName>
    </submittedName>
</protein>
<dbReference type="GO" id="GO:0009507">
    <property type="term" value="C:chloroplast"/>
    <property type="evidence" value="ECO:0007669"/>
    <property type="project" value="InterPro"/>
</dbReference>
<dbReference type="GO" id="GO:0003735">
    <property type="term" value="F:structural constituent of ribosome"/>
    <property type="evidence" value="ECO:0007669"/>
    <property type="project" value="InterPro"/>
</dbReference>
<keyword evidence="2" id="KW-0687">Ribonucleoprotein</keyword>
<dbReference type="PANTHER" id="PTHR36798">
    <property type="entry name" value="50S RIBOSOMAL PROTEIN 6, CHLOROPLASTIC"/>
    <property type="match status" value="1"/>
</dbReference>
<feature type="compositionally biased region" description="Basic residues" evidence="1">
    <location>
        <begin position="54"/>
        <end position="65"/>
    </location>
</feature>